<dbReference type="Pfam" id="PF01965">
    <property type="entry name" value="DJ-1_PfpI"/>
    <property type="match status" value="1"/>
</dbReference>
<name>A0A0W0XYS2_9GAMM</name>
<dbReference type="RefSeq" id="WP_058530530.1">
    <property type="nucleotide sequence ID" value="NZ_CAAAIN010000010.1"/>
</dbReference>
<dbReference type="EMBL" id="LNYT01000005">
    <property type="protein sequence ID" value="KTD49769.1"/>
    <property type="molecule type" value="Genomic_DNA"/>
</dbReference>
<dbReference type="Gene3D" id="3.40.50.880">
    <property type="match status" value="1"/>
</dbReference>
<evidence type="ECO:0000313" key="4">
    <source>
        <dbReference type="Proteomes" id="UP000054608"/>
    </source>
</evidence>
<sequence>MENLNGLKVAILVANGFEQVELVKPQQALKEAGAETFLVSPEKDTLQGFHHLEKGDTFNVDIPLNEARADEFDALLLPGGVANPDRLRLFPEAVSFVSDMHRQHKPIAAICHGPWLLINADVVKGHQVTSWPSIKTDLINAGAHWVNKAVVCDDQILTSRKPDDIPQFNEAMLKLFHHREGHQAERS</sequence>
<protein>
    <submittedName>
        <fullName evidence="3">Intracellular protease, ThiJ/PfpI family</fullName>
    </submittedName>
</protein>
<dbReference type="GO" id="GO:0008233">
    <property type="term" value="F:peptidase activity"/>
    <property type="evidence" value="ECO:0007669"/>
    <property type="project" value="UniProtKB-KW"/>
</dbReference>
<comment type="similarity">
    <text evidence="1">Belongs to the peptidase C56 family.</text>
</comment>
<dbReference type="NCBIfam" id="TIGR01382">
    <property type="entry name" value="PfpI"/>
    <property type="match status" value="1"/>
</dbReference>
<dbReference type="AlphaFoldDB" id="A0A0W0XYS2"/>
<feature type="domain" description="DJ-1/PfpI" evidence="2">
    <location>
        <begin position="8"/>
        <end position="174"/>
    </location>
</feature>
<gene>
    <name evidence="3" type="ORF">Lrub_0397</name>
</gene>
<dbReference type="OrthoDB" id="9792284at2"/>
<keyword evidence="4" id="KW-1185">Reference proteome</keyword>
<dbReference type="InterPro" id="IPR029062">
    <property type="entry name" value="Class_I_gatase-like"/>
</dbReference>
<accession>A0A0W0XYS2</accession>
<evidence type="ECO:0000256" key="1">
    <source>
        <dbReference type="ARBA" id="ARBA00008542"/>
    </source>
</evidence>
<organism evidence="3 4">
    <name type="scientific">Legionella rubrilucens</name>
    <dbReference type="NCBI Taxonomy" id="458"/>
    <lineage>
        <taxon>Bacteria</taxon>
        <taxon>Pseudomonadati</taxon>
        <taxon>Pseudomonadota</taxon>
        <taxon>Gammaproteobacteria</taxon>
        <taxon>Legionellales</taxon>
        <taxon>Legionellaceae</taxon>
        <taxon>Legionella</taxon>
    </lineage>
</organism>
<dbReference type="SUPFAM" id="SSF52317">
    <property type="entry name" value="Class I glutamine amidotransferase-like"/>
    <property type="match status" value="1"/>
</dbReference>
<keyword evidence="3" id="KW-0378">Hydrolase</keyword>
<proteinExistence type="inferred from homology"/>
<dbReference type="PANTHER" id="PTHR42733">
    <property type="entry name" value="DJ-1 PROTEIN"/>
    <property type="match status" value="1"/>
</dbReference>
<dbReference type="STRING" id="458.Lrub_0397"/>
<dbReference type="PANTHER" id="PTHR42733:SF12">
    <property type="entry name" value="PROTEINASE"/>
    <property type="match status" value="1"/>
</dbReference>
<dbReference type="PATRIC" id="fig|458.5.peg.412"/>
<dbReference type="GO" id="GO:0006508">
    <property type="term" value="P:proteolysis"/>
    <property type="evidence" value="ECO:0007669"/>
    <property type="project" value="UniProtKB-KW"/>
</dbReference>
<dbReference type="CDD" id="cd03134">
    <property type="entry name" value="GATase1_PfpI_like"/>
    <property type="match status" value="1"/>
</dbReference>
<evidence type="ECO:0000259" key="2">
    <source>
        <dbReference type="Pfam" id="PF01965"/>
    </source>
</evidence>
<comment type="caution">
    <text evidence="3">The sequence shown here is derived from an EMBL/GenBank/DDBJ whole genome shotgun (WGS) entry which is preliminary data.</text>
</comment>
<reference evidence="3 4" key="1">
    <citation type="submission" date="2015-11" db="EMBL/GenBank/DDBJ databases">
        <title>Genomic analysis of 38 Legionella species identifies large and diverse effector repertoires.</title>
        <authorList>
            <person name="Burstein D."/>
            <person name="Amaro F."/>
            <person name="Zusman T."/>
            <person name="Lifshitz Z."/>
            <person name="Cohen O."/>
            <person name="Gilbert J.A."/>
            <person name="Pupko T."/>
            <person name="Shuman H.A."/>
            <person name="Segal G."/>
        </authorList>
    </citation>
    <scope>NUCLEOTIDE SEQUENCE [LARGE SCALE GENOMIC DNA]</scope>
    <source>
        <strain evidence="3 4">WA-270A-C2</strain>
    </source>
</reference>
<evidence type="ECO:0000313" key="3">
    <source>
        <dbReference type="EMBL" id="KTD49769.1"/>
    </source>
</evidence>
<dbReference type="InterPro" id="IPR002818">
    <property type="entry name" value="DJ-1/PfpI"/>
</dbReference>
<dbReference type="PROSITE" id="PS51276">
    <property type="entry name" value="PEPTIDASE_C56_PFPI"/>
    <property type="match status" value="1"/>
</dbReference>
<dbReference type="Proteomes" id="UP000054608">
    <property type="component" value="Unassembled WGS sequence"/>
</dbReference>
<keyword evidence="3" id="KW-0645">Protease</keyword>
<dbReference type="InterPro" id="IPR006286">
    <property type="entry name" value="C56_PfpI-like"/>
</dbReference>